<dbReference type="AlphaFoldDB" id="A0ABD3DCB4"/>
<evidence type="ECO:0000313" key="1">
    <source>
        <dbReference type="EMBL" id="KAL3639479.1"/>
    </source>
</evidence>
<protein>
    <submittedName>
        <fullName evidence="1">Uncharacterized protein</fullName>
    </submittedName>
</protein>
<dbReference type="Proteomes" id="UP001632038">
    <property type="component" value="Unassembled WGS sequence"/>
</dbReference>
<comment type="caution">
    <text evidence="1">The sequence shown here is derived from an EMBL/GenBank/DDBJ whole genome shotgun (WGS) entry which is preliminary data.</text>
</comment>
<dbReference type="EMBL" id="JAVIJP010000018">
    <property type="protein sequence ID" value="KAL3639479.1"/>
    <property type="molecule type" value="Genomic_DNA"/>
</dbReference>
<keyword evidence="2" id="KW-1185">Reference proteome</keyword>
<reference evidence="2" key="1">
    <citation type="journal article" date="2024" name="IScience">
        <title>Strigolactones Initiate the Formation of Haustorium-like Structures in Castilleja.</title>
        <authorList>
            <person name="Buerger M."/>
            <person name="Peterson D."/>
            <person name="Chory J."/>
        </authorList>
    </citation>
    <scope>NUCLEOTIDE SEQUENCE [LARGE SCALE GENOMIC DNA]</scope>
</reference>
<sequence length="48" mass="5404">MLIPDVELKAKIENFIKSQELKRRGGEGLNMQIDKSTIQTTDTATLID</sequence>
<accession>A0ABD3DCB4</accession>
<name>A0ABD3DCB4_9LAMI</name>
<evidence type="ECO:0000313" key="2">
    <source>
        <dbReference type="Proteomes" id="UP001632038"/>
    </source>
</evidence>
<proteinExistence type="predicted"/>
<gene>
    <name evidence="1" type="ORF">CASFOL_017386</name>
</gene>
<organism evidence="1 2">
    <name type="scientific">Castilleja foliolosa</name>
    <dbReference type="NCBI Taxonomy" id="1961234"/>
    <lineage>
        <taxon>Eukaryota</taxon>
        <taxon>Viridiplantae</taxon>
        <taxon>Streptophyta</taxon>
        <taxon>Embryophyta</taxon>
        <taxon>Tracheophyta</taxon>
        <taxon>Spermatophyta</taxon>
        <taxon>Magnoliopsida</taxon>
        <taxon>eudicotyledons</taxon>
        <taxon>Gunneridae</taxon>
        <taxon>Pentapetalae</taxon>
        <taxon>asterids</taxon>
        <taxon>lamiids</taxon>
        <taxon>Lamiales</taxon>
        <taxon>Orobanchaceae</taxon>
        <taxon>Pedicularideae</taxon>
        <taxon>Castillejinae</taxon>
        <taxon>Castilleja</taxon>
    </lineage>
</organism>